<dbReference type="GO" id="GO:0016787">
    <property type="term" value="F:hydrolase activity"/>
    <property type="evidence" value="ECO:0007669"/>
    <property type="project" value="UniProtKB-KW"/>
</dbReference>
<feature type="chain" id="PRO_5040749648" evidence="2">
    <location>
        <begin position="22"/>
        <end position="791"/>
    </location>
</feature>
<evidence type="ECO:0000256" key="2">
    <source>
        <dbReference type="SAM" id="SignalP"/>
    </source>
</evidence>
<keyword evidence="2" id="KW-0732">Signal</keyword>
<dbReference type="GO" id="GO:0005975">
    <property type="term" value="P:carbohydrate metabolic process"/>
    <property type="evidence" value="ECO:0007669"/>
    <property type="project" value="UniProtKB-ARBA"/>
</dbReference>
<dbReference type="InterPro" id="IPR013783">
    <property type="entry name" value="Ig-like_fold"/>
</dbReference>
<dbReference type="Gene3D" id="2.40.260.10">
    <property type="entry name" value="Sortase"/>
    <property type="match status" value="1"/>
</dbReference>
<dbReference type="SUPFAM" id="SSF63817">
    <property type="entry name" value="Sortase"/>
    <property type="match status" value="1"/>
</dbReference>
<dbReference type="SUPFAM" id="SSF49373">
    <property type="entry name" value="Invasin/intimin cell-adhesion fragments"/>
    <property type="match status" value="1"/>
</dbReference>
<evidence type="ECO:0000313" key="3">
    <source>
        <dbReference type="EMBL" id="MDA0163989.1"/>
    </source>
</evidence>
<protein>
    <submittedName>
        <fullName evidence="3">Sortase</fullName>
    </submittedName>
</protein>
<evidence type="ECO:0000313" key="4">
    <source>
        <dbReference type="Proteomes" id="UP001149140"/>
    </source>
</evidence>
<organism evidence="3 4">
    <name type="scientific">Solirubrobacter ginsenosidimutans</name>
    <dbReference type="NCBI Taxonomy" id="490573"/>
    <lineage>
        <taxon>Bacteria</taxon>
        <taxon>Bacillati</taxon>
        <taxon>Actinomycetota</taxon>
        <taxon>Thermoleophilia</taxon>
        <taxon>Solirubrobacterales</taxon>
        <taxon>Solirubrobacteraceae</taxon>
        <taxon>Solirubrobacter</taxon>
    </lineage>
</organism>
<dbReference type="EMBL" id="JAPDOD010000029">
    <property type="protein sequence ID" value="MDA0163989.1"/>
    <property type="molecule type" value="Genomic_DNA"/>
</dbReference>
<dbReference type="RefSeq" id="WP_270043237.1">
    <property type="nucleotide sequence ID" value="NZ_JAPDOD010000029.1"/>
</dbReference>
<gene>
    <name evidence="3" type="ORF">OM076_27200</name>
</gene>
<dbReference type="Pfam" id="PF04203">
    <property type="entry name" value="Sortase"/>
    <property type="match status" value="1"/>
</dbReference>
<feature type="signal peptide" evidence="2">
    <location>
        <begin position="1"/>
        <end position="21"/>
    </location>
</feature>
<comment type="caution">
    <text evidence="3">The sequence shown here is derived from an EMBL/GenBank/DDBJ whole genome shotgun (WGS) entry which is preliminary data.</text>
</comment>
<dbReference type="AlphaFoldDB" id="A0A9X3MWG0"/>
<keyword evidence="4" id="KW-1185">Reference proteome</keyword>
<sequence length="791" mass="81946">MVRRLTLFFALFLITGGVARAAEPPNQNDPCAKAGRDTCGTTGQGSYRTYRYGPRWFGDYRGAIDGVTGGTFCIDLRFWYPSKTFGYEQRSAAGLKNKAGKAVSASNLRKMNRALWRYGRSNDATQQAAVMIYVHQLMGDGAPGEADPKALSAPSQAIYAKVVSDAERFAGPYKVKATLPDKLVAGQEAQLTVEVLTSSGRRVPNVDVDLKATGASGVPDSVSTGDGGVAKATITGTDPGNGIDLDATAASLPDVTPALFAPTKGQSARNAQRLVQAAIAKPAVKLQAPVRAQPKLATQISAQTAAPGASITDTVNVSGLGGQSATVQAALYGPYSARDQIKCTDAPIWTGTIAVAADGDYVTAPVKLDTAGYYTYREAIAESDTIAGVETACAEASETTIIRGVPTVTTQVSAQETAPGAQISDSAVVSGLGKLSATVNVELWGPFPTRDAIKCEGTPFWTGSFPANGDGTYTTAPVALTAAGYYTYREGIAGTEAYDAITTACGEASETTLAKAAPQVTTKVSDTAVRPDGQISDTLVVTGLGKTPATVEVALYGPYASRADIDCAGAPYWKGTVNVTGDGTYTTEKATVQRVGFYVFREKIAATETIAAHEADCQVEAETSLGAPAILGGRGDTVAYVSQGSGGPSRVKLARLGIDAQVSAIGIDMKSGALGIPDNIKRVGWWRDGATPGDDAGTALLAGHVDSAKAGAGAFYALKSARRGDTVTVTQGAKTLKYRVTTIKIMRKAALPTDIYTRAGSPKLVLVTCGGPFDAKTGHYRDNVVVTAVPA</sequence>
<dbReference type="InterPro" id="IPR005754">
    <property type="entry name" value="Sortase"/>
</dbReference>
<dbReference type="Gene3D" id="2.60.40.10">
    <property type="entry name" value="Immunoglobulins"/>
    <property type="match status" value="1"/>
</dbReference>
<name>A0A9X3MWG0_9ACTN</name>
<reference evidence="3" key="1">
    <citation type="submission" date="2022-10" db="EMBL/GenBank/DDBJ databases">
        <title>The WGS of Solirubrobacter ginsenosidimutans DSM 21036.</title>
        <authorList>
            <person name="Jiang Z."/>
        </authorList>
    </citation>
    <scope>NUCLEOTIDE SEQUENCE</scope>
    <source>
        <strain evidence="3">DSM 21036</strain>
    </source>
</reference>
<dbReference type="InterPro" id="IPR008964">
    <property type="entry name" value="Invasin/intimin_cell_adhesion"/>
</dbReference>
<evidence type="ECO:0000256" key="1">
    <source>
        <dbReference type="ARBA" id="ARBA00022801"/>
    </source>
</evidence>
<dbReference type="InterPro" id="IPR023365">
    <property type="entry name" value="Sortase_dom-sf"/>
</dbReference>
<dbReference type="InterPro" id="IPR042001">
    <property type="entry name" value="Sortase_F"/>
</dbReference>
<dbReference type="Proteomes" id="UP001149140">
    <property type="component" value="Unassembled WGS sequence"/>
</dbReference>
<accession>A0A9X3MWG0</accession>
<keyword evidence="1" id="KW-0378">Hydrolase</keyword>
<proteinExistence type="predicted"/>
<dbReference type="CDD" id="cd05829">
    <property type="entry name" value="Sortase_F"/>
    <property type="match status" value="1"/>
</dbReference>